<dbReference type="OrthoDB" id="10361674at2759"/>
<protein>
    <submittedName>
        <fullName evidence="1">Uncharacterized protein</fullName>
    </submittedName>
</protein>
<dbReference type="VEuPathDB" id="FungiDB:AWRI3580_g581"/>
<dbReference type="Proteomes" id="UP000095358">
    <property type="component" value="Unassembled WGS sequence"/>
</dbReference>
<organism evidence="1 2">
    <name type="scientific">Hanseniaspora uvarum</name>
    <name type="common">Yeast</name>
    <name type="synonym">Kloeckera apiculata</name>
    <dbReference type="NCBI Taxonomy" id="29833"/>
    <lineage>
        <taxon>Eukaryota</taxon>
        <taxon>Fungi</taxon>
        <taxon>Dikarya</taxon>
        <taxon>Ascomycota</taxon>
        <taxon>Saccharomycotina</taxon>
        <taxon>Saccharomycetes</taxon>
        <taxon>Saccharomycodales</taxon>
        <taxon>Saccharomycodaceae</taxon>
        <taxon>Hanseniaspora</taxon>
    </lineage>
</organism>
<reference evidence="2" key="1">
    <citation type="journal article" date="2016" name="Genome Announc.">
        <title>Genome sequences of three species of Hanseniaspora isolated from spontaneous wine fermentations.</title>
        <authorList>
            <person name="Sternes P.R."/>
            <person name="Lee D."/>
            <person name="Kutyna D.R."/>
            <person name="Borneman A.R."/>
        </authorList>
    </citation>
    <scope>NUCLEOTIDE SEQUENCE [LARGE SCALE GENOMIC DNA]</scope>
    <source>
        <strain evidence="2">AWRI3580</strain>
    </source>
</reference>
<gene>
    <name evidence="1" type="ORF">AWRI3580_g581</name>
</gene>
<sequence length="406" mass="47379">MSFAHNRNTTNLKRKQESYKANLVPHRNNNKVADYYKKRLLNKISFWTNKDAKNNVNLALAAPNSNINISTSSSGNEYEDGDVEDNDIINDYEADFDQIKPKNNGHLDGQNDYFSNTPGQNNSPLTIESYIFKNNNNRTDNSVLNEDSELNLSQKVGNFNTLKLNKSFKDLLVRVSPFKNSTSNVYEDREDINEETDNNKKFVDFKNADFCQDLKAKEKVLTYVDEAIDDVWGRIYDSSTFAEEEIMTLYEQKMPTYISFDHDQMNKNQRRNHSSFSSTASANSKYLFENMENNTELNISFSDGNPRRRSTMDSMNQNRTSFFHDAFAQKWKRLEVNLKDTKTKMESLMTSKNVEDMKLFWDLWDSIKTECIQLLEVDEDEESENLSESQYKSVIENLEHSRVYYN</sequence>
<evidence type="ECO:0000313" key="1">
    <source>
        <dbReference type="EMBL" id="OEJ92984.1"/>
    </source>
</evidence>
<dbReference type="AlphaFoldDB" id="A0A1E5S1G3"/>
<accession>A0A1E5S1G3</accession>
<name>A0A1E5S1G3_HANUV</name>
<comment type="caution">
    <text evidence="1">The sequence shown here is derived from an EMBL/GenBank/DDBJ whole genome shotgun (WGS) entry which is preliminary data.</text>
</comment>
<evidence type="ECO:0000313" key="2">
    <source>
        <dbReference type="Proteomes" id="UP000095358"/>
    </source>
</evidence>
<dbReference type="EMBL" id="LPNN01000001">
    <property type="protein sequence ID" value="OEJ92984.1"/>
    <property type="molecule type" value="Genomic_DNA"/>
</dbReference>
<keyword evidence="2" id="KW-1185">Reference proteome</keyword>
<proteinExistence type="predicted"/>